<feature type="signal peptide" evidence="2">
    <location>
        <begin position="1"/>
        <end position="17"/>
    </location>
</feature>
<comment type="caution">
    <text evidence="3">The sequence shown here is derived from an EMBL/GenBank/DDBJ whole genome shotgun (WGS) entry which is preliminary data.</text>
</comment>
<evidence type="ECO:0000313" key="3">
    <source>
        <dbReference type="EMBL" id="KAK9877455.1"/>
    </source>
</evidence>
<keyword evidence="4" id="KW-1185">Reference proteome</keyword>
<accession>A0AAW1U9B3</accession>
<gene>
    <name evidence="3" type="ORF">WA026_018566</name>
</gene>
<dbReference type="EMBL" id="JARQZJ010000042">
    <property type="protein sequence ID" value="KAK9877455.1"/>
    <property type="molecule type" value="Genomic_DNA"/>
</dbReference>
<feature type="compositionally biased region" description="Basic and acidic residues" evidence="1">
    <location>
        <begin position="187"/>
        <end position="211"/>
    </location>
</feature>
<feature type="compositionally biased region" description="Basic and acidic residues" evidence="1">
    <location>
        <begin position="251"/>
        <end position="275"/>
    </location>
</feature>
<dbReference type="Proteomes" id="UP001431783">
    <property type="component" value="Unassembled WGS sequence"/>
</dbReference>
<evidence type="ECO:0000256" key="2">
    <source>
        <dbReference type="SAM" id="SignalP"/>
    </source>
</evidence>
<feature type="compositionally biased region" description="Basic and acidic residues" evidence="1">
    <location>
        <begin position="218"/>
        <end position="244"/>
    </location>
</feature>
<reference evidence="3 4" key="1">
    <citation type="submission" date="2023-03" db="EMBL/GenBank/DDBJ databases">
        <title>Genome insight into feeding habits of ladybird beetles.</title>
        <authorList>
            <person name="Li H.-S."/>
            <person name="Huang Y.-H."/>
            <person name="Pang H."/>
        </authorList>
    </citation>
    <scope>NUCLEOTIDE SEQUENCE [LARGE SCALE GENOMIC DNA]</scope>
    <source>
        <strain evidence="3">SYSU_2023b</strain>
        <tissue evidence="3">Whole body</tissue>
    </source>
</reference>
<keyword evidence="2" id="KW-0732">Signal</keyword>
<sequence>MKIGVLILFEVLIQIFAIERDGLIDEIKVDGISRQNENMDRENVIESFGSPNSYEERSMYANINPFSYNNMMKRSPIDRNTGRRQTGIIYGDGKPIGILQPYEESFKFMPIKEEKVYALDGGRSDLNEQEPYLNLMYPLARFARSEDALKMAEYEAARAEFLEKHYPSMLVDFKIRDKLHANRAKSTHQEVKREEQNSGDMEKFEQKRQLELKNQNTGKRESEPTQKKPTQKREAEKPMKRDIENDQTADSSKREAENSDSDKKNARKRETEILQKAEANSSPKFEELTSQSGKLESQNQIKKKRENRLTDAEFDRLRNTISKRNSMENVDMIENDLRGLLNDMGLIEDDLEENAEEMEKVRSVVNEEINSDETADNPVLSKGKIESSLNQDDYKSSSARKKRTQAKSVANEEAKESSNSDVETEEEHVDRRRSNTNSPIDEKRVIDVNFITKNRGDKQLTAQNPQPGENRLRASDIPNKREAPALHGKDRKKSMVKSK</sequence>
<feature type="compositionally biased region" description="Basic and acidic residues" evidence="1">
    <location>
        <begin position="470"/>
        <end position="488"/>
    </location>
</feature>
<organism evidence="3 4">
    <name type="scientific">Henosepilachna vigintioctopunctata</name>
    <dbReference type="NCBI Taxonomy" id="420089"/>
    <lineage>
        <taxon>Eukaryota</taxon>
        <taxon>Metazoa</taxon>
        <taxon>Ecdysozoa</taxon>
        <taxon>Arthropoda</taxon>
        <taxon>Hexapoda</taxon>
        <taxon>Insecta</taxon>
        <taxon>Pterygota</taxon>
        <taxon>Neoptera</taxon>
        <taxon>Endopterygota</taxon>
        <taxon>Coleoptera</taxon>
        <taxon>Polyphaga</taxon>
        <taxon>Cucujiformia</taxon>
        <taxon>Coccinelloidea</taxon>
        <taxon>Coccinellidae</taxon>
        <taxon>Epilachninae</taxon>
        <taxon>Epilachnini</taxon>
        <taxon>Henosepilachna</taxon>
    </lineage>
</organism>
<feature type="region of interest" description="Disordered" evidence="1">
    <location>
        <begin position="350"/>
        <end position="499"/>
    </location>
</feature>
<dbReference type="AlphaFoldDB" id="A0AAW1U9B3"/>
<feature type="compositionally biased region" description="Polar residues" evidence="1">
    <location>
        <begin position="278"/>
        <end position="300"/>
    </location>
</feature>
<feature type="region of interest" description="Disordered" evidence="1">
    <location>
        <begin position="183"/>
        <end position="312"/>
    </location>
</feature>
<feature type="compositionally biased region" description="Basic residues" evidence="1">
    <location>
        <begin position="489"/>
        <end position="499"/>
    </location>
</feature>
<protein>
    <submittedName>
        <fullName evidence="3">Uncharacterized protein</fullName>
    </submittedName>
</protein>
<evidence type="ECO:0000256" key="1">
    <source>
        <dbReference type="SAM" id="MobiDB-lite"/>
    </source>
</evidence>
<name>A0AAW1U9B3_9CUCU</name>
<feature type="chain" id="PRO_5043643280" evidence="2">
    <location>
        <begin position="18"/>
        <end position="499"/>
    </location>
</feature>
<evidence type="ECO:0000313" key="4">
    <source>
        <dbReference type="Proteomes" id="UP001431783"/>
    </source>
</evidence>
<proteinExistence type="predicted"/>